<comment type="similarity">
    <text evidence="1">Belongs to the tectonic family.</text>
</comment>
<feature type="chain" id="PRO_5035434461" evidence="8">
    <location>
        <begin position="28"/>
        <end position="689"/>
    </location>
</feature>
<keyword evidence="7" id="KW-0812">Transmembrane</keyword>
<keyword evidence="4" id="KW-0970">Cilium biogenesis/degradation</keyword>
<keyword evidence="7" id="KW-0472">Membrane</keyword>
<evidence type="ECO:0000313" key="12">
    <source>
        <dbReference type="Proteomes" id="UP000838412"/>
    </source>
</evidence>
<feature type="signal peptide" evidence="8">
    <location>
        <begin position="1"/>
        <end position="27"/>
    </location>
</feature>
<organism evidence="11 12">
    <name type="scientific">Branchiostoma lanceolatum</name>
    <name type="common">Common lancelet</name>
    <name type="synonym">Amphioxus lanceolatum</name>
    <dbReference type="NCBI Taxonomy" id="7740"/>
    <lineage>
        <taxon>Eukaryota</taxon>
        <taxon>Metazoa</taxon>
        <taxon>Chordata</taxon>
        <taxon>Cephalochordata</taxon>
        <taxon>Leptocardii</taxon>
        <taxon>Amphioxiformes</taxon>
        <taxon>Branchiostomatidae</taxon>
        <taxon>Branchiostoma</taxon>
    </lineage>
</organism>
<feature type="region of interest" description="Disordered" evidence="6">
    <location>
        <begin position="31"/>
        <end position="61"/>
    </location>
</feature>
<evidence type="ECO:0000256" key="5">
    <source>
        <dbReference type="ARBA" id="ARBA00023180"/>
    </source>
</evidence>
<evidence type="ECO:0000259" key="10">
    <source>
        <dbReference type="Pfam" id="PF25752"/>
    </source>
</evidence>
<dbReference type="Pfam" id="PF25752">
    <property type="entry name" value="DUF1619_N"/>
    <property type="match status" value="1"/>
</dbReference>
<dbReference type="InterPro" id="IPR040354">
    <property type="entry name" value="TCTN1-3"/>
</dbReference>
<dbReference type="Pfam" id="PF07773">
    <property type="entry name" value="TCTN_DUF1619"/>
    <property type="match status" value="2"/>
</dbReference>
<reference evidence="11" key="1">
    <citation type="submission" date="2022-01" db="EMBL/GenBank/DDBJ databases">
        <authorList>
            <person name="Braso-Vives M."/>
        </authorList>
    </citation>
    <scope>NUCLEOTIDE SEQUENCE</scope>
</reference>
<evidence type="ECO:0000256" key="8">
    <source>
        <dbReference type="SAM" id="SignalP"/>
    </source>
</evidence>
<gene>
    <name evidence="11" type="primary">TCTN1</name>
    <name evidence="11" type="ORF">BLAG_LOCUS21008</name>
</gene>
<evidence type="ECO:0000256" key="3">
    <source>
        <dbReference type="ARBA" id="ARBA00022729"/>
    </source>
</evidence>
<keyword evidence="5" id="KW-0325">Glycoprotein</keyword>
<dbReference type="AlphaFoldDB" id="A0A8K0A4H4"/>
<dbReference type="OrthoDB" id="2104337at2759"/>
<evidence type="ECO:0000313" key="11">
    <source>
        <dbReference type="EMBL" id="CAH1267822.1"/>
    </source>
</evidence>
<evidence type="ECO:0000256" key="6">
    <source>
        <dbReference type="SAM" id="MobiDB-lite"/>
    </source>
</evidence>
<evidence type="ECO:0000256" key="4">
    <source>
        <dbReference type="ARBA" id="ARBA00022794"/>
    </source>
</evidence>
<evidence type="ECO:0000256" key="1">
    <source>
        <dbReference type="ARBA" id="ARBA00007633"/>
    </source>
</evidence>
<sequence>MAAKFHLLFFFLTTCIVLLGLLLGVRAQTTTPVSTQGPTTQGLSSAAPTTPAPATQAPATQTTFPVNTNVGSCTCDLTQNACDVNCCCDTDCTTQDTQTFSQCLENLYKPDDRLCVQDHIIVFENTQYVSNLESNNLFCIYTDNYPGRNYYTGADTVETEQDFQNLVQTYETTSYSQLGSTPTVYENFYKSGDPIYTVKESGAQGTLGLPKADITSNCLDSSVAGFLLDETTSCTREWDSLANQCETNPSLNANIYYLGLKVARTPALFQSTLPPTTPAATGTATVPTVTTVAMTTANVTIPVSTSPPGNVTADNTTNLFDNPDLVNFTLTNITCQDREGNIVSCGFPEDSVPRPVYNGTSGLCDNVVLQVTYVMTQNGSQGISAVEVSFTLGSLPSTQTSVQQGFTISFNKQDSVSGFRRSGNPGYVVGEPVLAGTLVETTSVTASTTEQLRSIVVSSDRNSWLSMLSSAADGSCVSSTADRSSVVFGEDMRSGCLLTVFFNNITSVCTLLQNTVNDALLGTNPPSHVAMFGNSQLDTVGDWVEILRVNEPVAQTTGFRTTTCRNVVLGMHIEVLYANIGALSNPQPKILAVRFRFEDPQDITFTCVGTQCQAGGAQASQQFEVVSSISFIDASTSPTASLAEYPTIQTQLPFDFFYPFQASSAVSHLSGFSRVICATAFVIFVIRNR</sequence>
<keyword evidence="3 8" id="KW-0732">Signal</keyword>
<keyword evidence="12" id="KW-1185">Reference proteome</keyword>
<protein>
    <submittedName>
        <fullName evidence="11">TCTN1 protein</fullName>
    </submittedName>
</protein>
<dbReference type="PANTHER" id="PTHR14611:SF2">
    <property type="entry name" value="TECTONIC"/>
    <property type="match status" value="1"/>
</dbReference>
<accession>A0A8K0A4H4</accession>
<feature type="domain" description="Tectonic-1-3" evidence="9">
    <location>
        <begin position="188"/>
        <end position="410"/>
    </location>
</feature>
<evidence type="ECO:0000256" key="2">
    <source>
        <dbReference type="ARBA" id="ARBA00011495"/>
    </source>
</evidence>
<feature type="domain" description="Tectonic-1-3" evidence="9">
    <location>
        <begin position="422"/>
        <end position="598"/>
    </location>
</feature>
<dbReference type="InterPro" id="IPR011677">
    <property type="entry name" value="TCTN1-3_dom"/>
</dbReference>
<feature type="transmembrane region" description="Helical" evidence="7">
    <location>
        <begin position="665"/>
        <end position="686"/>
    </location>
</feature>
<feature type="domain" description="Tectonic-1-3 N-terminal" evidence="10">
    <location>
        <begin position="54"/>
        <end position="152"/>
    </location>
</feature>
<comment type="subunit">
    <text evidence="2">Part of the tectonic-like complex (also named B9 complex).</text>
</comment>
<evidence type="ECO:0000256" key="7">
    <source>
        <dbReference type="SAM" id="Phobius"/>
    </source>
</evidence>
<dbReference type="InterPro" id="IPR057724">
    <property type="entry name" value="TCTN1-3_N"/>
</dbReference>
<proteinExistence type="inferred from homology"/>
<dbReference type="EMBL" id="OV696691">
    <property type="protein sequence ID" value="CAH1267822.1"/>
    <property type="molecule type" value="Genomic_DNA"/>
</dbReference>
<name>A0A8K0A4H4_BRALA</name>
<dbReference type="GO" id="GO:0060271">
    <property type="term" value="P:cilium assembly"/>
    <property type="evidence" value="ECO:0007669"/>
    <property type="project" value="TreeGrafter"/>
</dbReference>
<evidence type="ECO:0000259" key="9">
    <source>
        <dbReference type="Pfam" id="PF07773"/>
    </source>
</evidence>
<dbReference type="Proteomes" id="UP000838412">
    <property type="component" value="Chromosome 6"/>
</dbReference>
<keyword evidence="7" id="KW-1133">Transmembrane helix</keyword>
<dbReference type="PANTHER" id="PTHR14611">
    <property type="entry name" value="TECTONIC FAMILY MEMBER"/>
    <property type="match status" value="1"/>
</dbReference>